<evidence type="ECO:0000313" key="1">
    <source>
        <dbReference type="EMBL" id="KAI9513424.1"/>
    </source>
</evidence>
<keyword evidence="2" id="KW-1185">Reference proteome</keyword>
<dbReference type="EMBL" id="JAGFNK010000001">
    <property type="protein sequence ID" value="KAI9513424.1"/>
    <property type="molecule type" value="Genomic_DNA"/>
</dbReference>
<evidence type="ECO:0000313" key="2">
    <source>
        <dbReference type="Proteomes" id="UP001207468"/>
    </source>
</evidence>
<dbReference type="Proteomes" id="UP001207468">
    <property type="component" value="Unassembled WGS sequence"/>
</dbReference>
<sequence length="285" mass="31574">MEKPKKRKVSAALHSEISEYASLIRVLRTSDMLDITAQLTRPDSPPTQRRVTDNEEETNLRETPDDIDRGGVSGLSIEDMDHRSALHPSIPPQTSHKTWTRWPLLTEDLHIPEWGFEDEVHSLAKQALLSHLSTSSQLPPDSSSQSRDVDCDSLSEDQIEALLPPSSSRALVDVSSSHLERILSALASYSPPVDKSALHRRRPINWGNVLNIVSAAGLVDGNVIRNVKSRLETIYGSHPDVNEVTSNASEIPALPTLHDLDSANFFDGGRPAKRKFYGRPKKMGD</sequence>
<accession>A0ACC0UNZ8</accession>
<name>A0ACC0UNZ8_9AGAM</name>
<protein>
    <submittedName>
        <fullName evidence="1">Uncharacterized protein</fullName>
    </submittedName>
</protein>
<gene>
    <name evidence="1" type="ORF">F5148DRAFT_4796</name>
</gene>
<organism evidence="1 2">
    <name type="scientific">Russula earlei</name>
    <dbReference type="NCBI Taxonomy" id="71964"/>
    <lineage>
        <taxon>Eukaryota</taxon>
        <taxon>Fungi</taxon>
        <taxon>Dikarya</taxon>
        <taxon>Basidiomycota</taxon>
        <taxon>Agaricomycotina</taxon>
        <taxon>Agaricomycetes</taxon>
        <taxon>Russulales</taxon>
        <taxon>Russulaceae</taxon>
        <taxon>Russula</taxon>
    </lineage>
</organism>
<proteinExistence type="predicted"/>
<comment type="caution">
    <text evidence="1">The sequence shown here is derived from an EMBL/GenBank/DDBJ whole genome shotgun (WGS) entry which is preliminary data.</text>
</comment>
<reference evidence="1" key="1">
    <citation type="submission" date="2021-03" db="EMBL/GenBank/DDBJ databases">
        <title>Evolutionary priming and transition to the ectomycorrhizal habit in an iconic lineage of mushroom-forming fungi: is preadaptation a requirement?</title>
        <authorList>
            <consortium name="DOE Joint Genome Institute"/>
            <person name="Looney B.P."/>
            <person name="Miyauchi S."/>
            <person name="Morin E."/>
            <person name="Drula E."/>
            <person name="Courty P.E."/>
            <person name="Chicoki N."/>
            <person name="Fauchery L."/>
            <person name="Kohler A."/>
            <person name="Kuo A."/>
            <person name="LaButti K."/>
            <person name="Pangilinan J."/>
            <person name="Lipzen A."/>
            <person name="Riley R."/>
            <person name="Andreopoulos W."/>
            <person name="He G."/>
            <person name="Johnson J."/>
            <person name="Barry K.W."/>
            <person name="Grigoriev I.V."/>
            <person name="Nagy L."/>
            <person name="Hibbett D."/>
            <person name="Henrissat B."/>
            <person name="Matheny P.B."/>
            <person name="Labbe J."/>
            <person name="Martin A.F."/>
        </authorList>
    </citation>
    <scope>NUCLEOTIDE SEQUENCE</scope>
    <source>
        <strain evidence="1">BPL698</strain>
    </source>
</reference>